<dbReference type="PRINTS" id="PR00922">
    <property type="entry name" value="DADACBPTASE3"/>
</dbReference>
<name>A0A1T4JT97_9BACT</name>
<dbReference type="SUPFAM" id="SSF56601">
    <property type="entry name" value="beta-lactamase/transpeptidase-like"/>
    <property type="match status" value="1"/>
</dbReference>
<evidence type="ECO:0000256" key="1">
    <source>
        <dbReference type="ARBA" id="ARBA00006096"/>
    </source>
</evidence>
<dbReference type="EMBL" id="FUWH01000001">
    <property type="protein sequence ID" value="SJZ33324.1"/>
    <property type="molecule type" value="Genomic_DNA"/>
</dbReference>
<keyword evidence="3" id="KW-0121">Carboxypeptidase</keyword>
<dbReference type="Proteomes" id="UP000190888">
    <property type="component" value="Unassembled WGS sequence"/>
</dbReference>
<keyword evidence="2" id="KW-0378">Hydrolase</keyword>
<dbReference type="PANTHER" id="PTHR30023:SF0">
    <property type="entry name" value="PENICILLIN-SENSITIVE CARBOXYPEPTIDASE A"/>
    <property type="match status" value="1"/>
</dbReference>
<dbReference type="GO" id="GO:0004185">
    <property type="term" value="F:serine-type carboxypeptidase activity"/>
    <property type="evidence" value="ECO:0007669"/>
    <property type="project" value="InterPro"/>
</dbReference>
<accession>A0A1T4JT97</accession>
<evidence type="ECO:0000313" key="3">
    <source>
        <dbReference type="EMBL" id="SJZ33324.1"/>
    </source>
</evidence>
<dbReference type="STRING" id="413434.SAMN04488132_101164"/>
<reference evidence="3 4" key="1">
    <citation type="submission" date="2017-02" db="EMBL/GenBank/DDBJ databases">
        <authorList>
            <person name="Peterson S.W."/>
        </authorList>
    </citation>
    <scope>NUCLEOTIDE SEQUENCE [LARGE SCALE GENOMIC DNA]</scope>
    <source>
        <strain evidence="3 4">DSM 22335</strain>
    </source>
</reference>
<keyword evidence="4" id="KW-1185">Reference proteome</keyword>
<dbReference type="PANTHER" id="PTHR30023">
    <property type="entry name" value="D-ALANYL-D-ALANINE CARBOXYPEPTIDASE"/>
    <property type="match status" value="1"/>
</dbReference>
<dbReference type="GO" id="GO:0000270">
    <property type="term" value="P:peptidoglycan metabolic process"/>
    <property type="evidence" value="ECO:0007669"/>
    <property type="project" value="TreeGrafter"/>
</dbReference>
<evidence type="ECO:0000256" key="2">
    <source>
        <dbReference type="ARBA" id="ARBA00022801"/>
    </source>
</evidence>
<keyword evidence="3" id="KW-0645">Protease</keyword>
<dbReference type="RefSeq" id="WP_176112865.1">
    <property type="nucleotide sequence ID" value="NZ_FUWH01000001.1"/>
</dbReference>
<protein>
    <submittedName>
        <fullName evidence="3">D-alanyl-D-alanine carboxypeptidase / D-alanyl-D-alanine-endopeptidase (Penicillin-binding protein 4)</fullName>
    </submittedName>
</protein>
<dbReference type="GO" id="GO:0006508">
    <property type="term" value="P:proteolysis"/>
    <property type="evidence" value="ECO:0007669"/>
    <property type="project" value="InterPro"/>
</dbReference>
<dbReference type="InterPro" id="IPR012338">
    <property type="entry name" value="Beta-lactam/transpept-like"/>
</dbReference>
<dbReference type="InterPro" id="IPR000667">
    <property type="entry name" value="Peptidase_S13"/>
</dbReference>
<sequence length="440" mass="49266">MKNARTGWLAAAMFVISSCSVQKKLERQAKADIFSKPELSTAHVGISIYDPAQKKFIYDHQGNKYFVPASNTKIATVYVAMKYLGDSLPALKVMEYEDRLVLTPTGDPTLLHPDYPIQPVVKALAASSKALWNNERNWREKAFGLGWSWSDYNSDYMAERSALPIYGNVIRFSGTKDKLSYSPSTISKAKIATSPKDDDGRFISDVRRDYYSNNFSVQAEGKTAKTIDVPFITSQETSFALLSDTIHKKISSLGAKTPETAGLIRRYTIYSRPTDSMLKPMMHRSDNFFAEQSLLMVSNVKLGSMNDAAIIDTLLKTDYSDLPQKPRWVDGSGLSRYNLFTPQDFVTILMKIKNEFEWNRITDIFATGGTGTLGSFYKELKGKLYAKTGTLSGQVALSGYLITKKNNTLVFSVLVNNHQTTASAVRKAVESFLMKIYETR</sequence>
<dbReference type="Pfam" id="PF02113">
    <property type="entry name" value="Peptidase_S13"/>
    <property type="match status" value="1"/>
</dbReference>
<proteinExistence type="inferred from homology"/>
<dbReference type="Gene3D" id="3.40.710.10">
    <property type="entry name" value="DD-peptidase/beta-lactamase superfamily"/>
    <property type="match status" value="2"/>
</dbReference>
<dbReference type="AlphaFoldDB" id="A0A1T4JT97"/>
<comment type="similarity">
    <text evidence="1">Belongs to the peptidase S13 family.</text>
</comment>
<evidence type="ECO:0000313" key="4">
    <source>
        <dbReference type="Proteomes" id="UP000190888"/>
    </source>
</evidence>
<gene>
    <name evidence="3" type="ORF">SAMN04488132_101164</name>
</gene>
<dbReference type="PROSITE" id="PS51257">
    <property type="entry name" value="PROKAR_LIPOPROTEIN"/>
    <property type="match status" value="1"/>
</dbReference>
<organism evidence="3 4">
    <name type="scientific">Sediminibacterium ginsengisoli</name>
    <dbReference type="NCBI Taxonomy" id="413434"/>
    <lineage>
        <taxon>Bacteria</taxon>
        <taxon>Pseudomonadati</taxon>
        <taxon>Bacteroidota</taxon>
        <taxon>Chitinophagia</taxon>
        <taxon>Chitinophagales</taxon>
        <taxon>Chitinophagaceae</taxon>
        <taxon>Sediminibacterium</taxon>
    </lineage>
</organism>